<keyword evidence="2" id="KW-0472">Membrane</keyword>
<evidence type="ECO:0000256" key="2">
    <source>
        <dbReference type="SAM" id="Phobius"/>
    </source>
</evidence>
<evidence type="ECO:0000313" key="3">
    <source>
        <dbReference type="EMBL" id="AAY94618.1"/>
    </source>
</evidence>
<feature type="transmembrane region" description="Helical" evidence="2">
    <location>
        <begin position="138"/>
        <end position="156"/>
    </location>
</feature>
<dbReference type="KEGG" id="pfl:PFL_5408"/>
<protein>
    <submittedName>
        <fullName evidence="3">Uncharacterized protein</fullName>
    </submittedName>
</protein>
<feature type="transmembrane region" description="Helical" evidence="2">
    <location>
        <begin position="98"/>
        <end position="122"/>
    </location>
</feature>
<proteinExistence type="predicted"/>
<feature type="region of interest" description="Disordered" evidence="1">
    <location>
        <begin position="51"/>
        <end position="77"/>
    </location>
</feature>
<sequence length="226" mass="24201">MSWGYRRKKSAQGRNGWQFTLIQGLAPGPPQACQARPGECMLAPLFATGRAQGQRNTRAGTQPPLCPSQGASPRMDNQNPFQAPAAELLASKPTDQSLCLYSVAAIGLSTFIGTSVAGAYFISQNLKAMGRESEVNKVWAMGIGLFIAMSVAGFFLPESIPAVVFILPPIYGMNAYARQLFGPQVIEHKAGNGRFFSLWRVAGISLLFSLALAAVLFALVLLSGFE</sequence>
<dbReference type="Proteomes" id="UP000008540">
    <property type="component" value="Chromosome"/>
</dbReference>
<keyword evidence="2" id="KW-1133">Transmembrane helix</keyword>
<dbReference type="eggNOG" id="ENOG503366F">
    <property type="taxonomic scope" value="Bacteria"/>
</dbReference>
<feature type="compositionally biased region" description="Polar residues" evidence="1">
    <location>
        <begin position="51"/>
        <end position="60"/>
    </location>
</feature>
<keyword evidence="2" id="KW-0812">Transmembrane</keyword>
<evidence type="ECO:0000313" key="4">
    <source>
        <dbReference type="Proteomes" id="UP000008540"/>
    </source>
</evidence>
<evidence type="ECO:0000256" key="1">
    <source>
        <dbReference type="SAM" id="MobiDB-lite"/>
    </source>
</evidence>
<reference evidence="3 4" key="1">
    <citation type="journal article" date="2005" name="Nat. Biotechnol.">
        <title>Complete genome sequence of the plant commensal Pseudomonas fluorescens Pf-5.</title>
        <authorList>
            <person name="Paulsen I.T."/>
            <person name="Press C.M."/>
            <person name="Ravel J."/>
            <person name="Kobayashi D.Y."/>
            <person name="Myers G.S."/>
            <person name="Mavrodi D.V."/>
            <person name="DeBoy R.T."/>
            <person name="Seshadri R."/>
            <person name="Ren Q."/>
            <person name="Madupu R."/>
            <person name="Dodson R.J."/>
            <person name="Durkin A.S."/>
            <person name="Brinkac L.M."/>
            <person name="Daugherty S.C."/>
            <person name="Sullivan S.A."/>
            <person name="Rosovitz M.J."/>
            <person name="Gwinn M.L."/>
            <person name="Zhou L."/>
            <person name="Schneider D.J."/>
            <person name="Cartinhour S.W."/>
            <person name="Nelson W.C."/>
            <person name="Weidman J."/>
            <person name="Watkins K."/>
            <person name="Tran K."/>
            <person name="Khouri H."/>
            <person name="Pierson E.A."/>
            <person name="Pierson L.S.III."/>
            <person name="Thomashow L.S."/>
            <person name="Loper J.E."/>
        </authorList>
    </citation>
    <scope>NUCLEOTIDE SEQUENCE [LARGE SCALE GENOMIC DNA]</scope>
    <source>
        <strain evidence="4">ATCC BAA-477 / NRRL B-23932 / Pf-5</strain>
    </source>
</reference>
<name>Q4K5K7_PSEF5</name>
<dbReference type="HOGENOM" id="CLU_124963_0_0_6"/>
<dbReference type="STRING" id="220664.PFL_5408"/>
<accession>Q4K5K7</accession>
<organism evidence="3 4">
    <name type="scientific">Pseudomonas fluorescens (strain ATCC BAA-477 / NRRL B-23932 / Pf-5)</name>
    <dbReference type="NCBI Taxonomy" id="220664"/>
    <lineage>
        <taxon>Bacteria</taxon>
        <taxon>Pseudomonadati</taxon>
        <taxon>Pseudomonadota</taxon>
        <taxon>Gammaproteobacteria</taxon>
        <taxon>Pseudomonadales</taxon>
        <taxon>Pseudomonadaceae</taxon>
        <taxon>Pseudomonas</taxon>
    </lineage>
</organism>
<dbReference type="EMBL" id="CP000076">
    <property type="protein sequence ID" value="AAY94618.1"/>
    <property type="molecule type" value="Genomic_DNA"/>
</dbReference>
<gene>
    <name evidence="3" type="ordered locus">PFL_5408</name>
</gene>
<feature type="transmembrane region" description="Helical" evidence="2">
    <location>
        <begin position="201"/>
        <end position="222"/>
    </location>
</feature>
<dbReference type="AlphaFoldDB" id="Q4K5K7"/>